<evidence type="ECO:0000313" key="8">
    <source>
        <dbReference type="EMBL" id="WCL71349.1"/>
    </source>
</evidence>
<dbReference type="Gene3D" id="3.40.50.300">
    <property type="entry name" value="P-loop containing nucleotide triphosphate hydrolases"/>
    <property type="match status" value="1"/>
</dbReference>
<gene>
    <name evidence="8" type="ORF">PJU73_08435</name>
</gene>
<dbReference type="SMART" id="SM00382">
    <property type="entry name" value="AAA"/>
    <property type="match status" value="1"/>
</dbReference>
<sequence length="296" mass="32840">MHALDIRHAVKTYSGGFTALNDVSFTVGQGEFFALLGPNGAGKTTLISAMSGLSRLTSGNISVMGCDVVRQAQAARRQLGVVPQELVFDAFFTVRETLRFQSGYFGIRRNDDWIDEIIASLGLNDKADTITRNLSGGMKRRVMVAQALVHRPPVIVLDEPTAGVDVELRQSLWQFIQSLNRQGHTIILTTHYLEEAQNLCNRIAMLKQGRLVALDTTDNLLHSDSKIQVSLQLSDGLPPELAHLQIRQNGGDILLAIDHYDQLTEVLNRLRQAGITVHKLSLPDTDLEDVFFRLTR</sequence>
<evidence type="ECO:0000313" key="9">
    <source>
        <dbReference type="Proteomes" id="UP001221268"/>
    </source>
</evidence>
<evidence type="ECO:0000256" key="4">
    <source>
        <dbReference type="ARBA" id="ARBA00022475"/>
    </source>
</evidence>
<evidence type="ECO:0000256" key="6">
    <source>
        <dbReference type="ARBA" id="ARBA00022840"/>
    </source>
</evidence>
<dbReference type="Proteomes" id="UP001221268">
    <property type="component" value="Chromosome"/>
</dbReference>
<dbReference type="GO" id="GO:0005524">
    <property type="term" value="F:ATP binding"/>
    <property type="evidence" value="ECO:0007669"/>
    <property type="project" value="UniProtKB-KW"/>
</dbReference>
<dbReference type="PANTHER" id="PTHR42711">
    <property type="entry name" value="ABC TRANSPORTER ATP-BINDING PROTEIN"/>
    <property type="match status" value="1"/>
</dbReference>
<dbReference type="InterPro" id="IPR003439">
    <property type="entry name" value="ABC_transporter-like_ATP-bd"/>
</dbReference>
<name>A0ABY7RJ41_9NEIS</name>
<reference evidence="8 9" key="1">
    <citation type="submission" date="2023-01" db="EMBL/GenBank/DDBJ databases">
        <authorList>
            <person name="Yang C."/>
        </authorList>
    </citation>
    <scope>NUCLEOTIDE SEQUENCE [LARGE SCALE GENOMIC DNA]</scope>
    <source>
        <strain evidence="8 9">ZJ106</strain>
    </source>
</reference>
<dbReference type="PROSITE" id="PS00211">
    <property type="entry name" value="ABC_TRANSPORTER_1"/>
    <property type="match status" value="1"/>
</dbReference>
<dbReference type="Pfam" id="PF00005">
    <property type="entry name" value="ABC_tran"/>
    <property type="match status" value="1"/>
</dbReference>
<evidence type="ECO:0000259" key="7">
    <source>
        <dbReference type="PROSITE" id="PS50893"/>
    </source>
</evidence>
<organism evidence="8 9">
    <name type="scientific">Neisseria lisongii</name>
    <dbReference type="NCBI Taxonomy" id="2912188"/>
    <lineage>
        <taxon>Bacteria</taxon>
        <taxon>Pseudomonadati</taxon>
        <taxon>Pseudomonadota</taxon>
        <taxon>Betaproteobacteria</taxon>
        <taxon>Neisseriales</taxon>
        <taxon>Neisseriaceae</taxon>
        <taxon>Neisseria</taxon>
    </lineage>
</organism>
<evidence type="ECO:0000256" key="3">
    <source>
        <dbReference type="ARBA" id="ARBA00022458"/>
    </source>
</evidence>
<evidence type="ECO:0000256" key="1">
    <source>
        <dbReference type="ARBA" id="ARBA00005417"/>
    </source>
</evidence>
<keyword evidence="9" id="KW-1185">Reference proteome</keyword>
<evidence type="ECO:0000256" key="2">
    <source>
        <dbReference type="ARBA" id="ARBA00022448"/>
    </source>
</evidence>
<protein>
    <submittedName>
        <fullName evidence="8">ABC transporter ATP-binding protein</fullName>
    </submittedName>
</protein>
<keyword evidence="6 8" id="KW-0067">ATP-binding</keyword>
<keyword evidence="4" id="KW-1003">Cell membrane</keyword>
<keyword evidence="2" id="KW-0813">Transport</keyword>
<accession>A0ABY7RJ41</accession>
<feature type="domain" description="ABC transporter" evidence="7">
    <location>
        <begin position="4"/>
        <end position="233"/>
    </location>
</feature>
<evidence type="ECO:0000256" key="5">
    <source>
        <dbReference type="ARBA" id="ARBA00022741"/>
    </source>
</evidence>
<dbReference type="RefSeq" id="WP_237091786.1">
    <property type="nucleotide sequence ID" value="NZ_CP116766.1"/>
</dbReference>
<dbReference type="PROSITE" id="PS50893">
    <property type="entry name" value="ABC_TRANSPORTER_2"/>
    <property type="match status" value="1"/>
</dbReference>
<dbReference type="SUPFAM" id="SSF52540">
    <property type="entry name" value="P-loop containing nucleoside triphosphate hydrolases"/>
    <property type="match status" value="1"/>
</dbReference>
<dbReference type="InterPro" id="IPR003593">
    <property type="entry name" value="AAA+_ATPase"/>
</dbReference>
<dbReference type="PANTHER" id="PTHR42711:SF5">
    <property type="entry name" value="ABC TRANSPORTER ATP-BINDING PROTEIN NATA"/>
    <property type="match status" value="1"/>
</dbReference>
<proteinExistence type="inferred from homology"/>
<dbReference type="InterPro" id="IPR050763">
    <property type="entry name" value="ABC_transporter_ATP-binding"/>
</dbReference>
<dbReference type="CDD" id="cd03230">
    <property type="entry name" value="ABC_DR_subfamily_A"/>
    <property type="match status" value="1"/>
</dbReference>
<keyword evidence="3" id="KW-0536">Nodulation</keyword>
<keyword evidence="5" id="KW-0547">Nucleotide-binding</keyword>
<keyword evidence="4" id="KW-0472">Membrane</keyword>
<dbReference type="EMBL" id="CP116766">
    <property type="protein sequence ID" value="WCL71349.1"/>
    <property type="molecule type" value="Genomic_DNA"/>
</dbReference>
<dbReference type="InterPro" id="IPR017871">
    <property type="entry name" value="ABC_transporter-like_CS"/>
</dbReference>
<dbReference type="InterPro" id="IPR027417">
    <property type="entry name" value="P-loop_NTPase"/>
</dbReference>
<comment type="similarity">
    <text evidence="1">Belongs to the ABC transporter superfamily.</text>
</comment>